<keyword evidence="3 5" id="KW-0346">Stress response</keyword>
<dbReference type="Gene3D" id="3.30.390.60">
    <property type="entry name" value="Heat-inducible transcription repressor hrca homolog, domain 3"/>
    <property type="match status" value="1"/>
</dbReference>
<dbReference type="GO" id="GO:0045892">
    <property type="term" value="P:negative regulation of DNA-templated transcription"/>
    <property type="evidence" value="ECO:0007669"/>
    <property type="project" value="UniProtKB-UniRule"/>
</dbReference>
<evidence type="ECO:0000313" key="8">
    <source>
        <dbReference type="Proteomes" id="UP000199602"/>
    </source>
</evidence>
<gene>
    <name evidence="5" type="primary">hrcA</name>
    <name evidence="7" type="ORF">SAMN04488516_10394</name>
</gene>
<evidence type="ECO:0000256" key="2">
    <source>
        <dbReference type="ARBA" id="ARBA00023015"/>
    </source>
</evidence>
<evidence type="ECO:0000313" key="7">
    <source>
        <dbReference type="EMBL" id="SDN58659.1"/>
    </source>
</evidence>
<feature type="domain" description="Heat-inducible transcription repressor HrcA C-terminal" evidence="6">
    <location>
        <begin position="104"/>
        <end position="322"/>
    </location>
</feature>
<keyword evidence="1 5" id="KW-0678">Repressor</keyword>
<dbReference type="InterPro" id="IPR029016">
    <property type="entry name" value="GAF-like_dom_sf"/>
</dbReference>
<evidence type="ECO:0000256" key="3">
    <source>
        <dbReference type="ARBA" id="ARBA00023016"/>
    </source>
</evidence>
<dbReference type="EMBL" id="FNIN01000003">
    <property type="protein sequence ID" value="SDN58659.1"/>
    <property type="molecule type" value="Genomic_DNA"/>
</dbReference>
<dbReference type="Gene3D" id="3.30.450.40">
    <property type="match status" value="1"/>
</dbReference>
<dbReference type="PANTHER" id="PTHR34824">
    <property type="entry name" value="HEAT-INDUCIBLE TRANSCRIPTION REPRESSOR HRCA"/>
    <property type="match status" value="1"/>
</dbReference>
<dbReference type="InterPro" id="IPR036388">
    <property type="entry name" value="WH-like_DNA-bd_sf"/>
</dbReference>
<dbReference type="Pfam" id="PF01628">
    <property type="entry name" value="HrcA"/>
    <property type="match status" value="1"/>
</dbReference>
<dbReference type="STRING" id="206665.SAMN04488516_10394"/>
<dbReference type="PIRSF" id="PIRSF005485">
    <property type="entry name" value="HrcA"/>
    <property type="match status" value="1"/>
</dbReference>
<dbReference type="SUPFAM" id="SSF46785">
    <property type="entry name" value="Winged helix' DNA-binding domain"/>
    <property type="match status" value="1"/>
</dbReference>
<name>A0A1H0CLA7_9BACT</name>
<dbReference type="RefSeq" id="WP_092064236.1">
    <property type="nucleotide sequence ID" value="NZ_FNIN01000003.1"/>
</dbReference>
<dbReference type="Gene3D" id="1.10.10.10">
    <property type="entry name" value="Winged helix-like DNA-binding domain superfamily/Winged helix DNA-binding domain"/>
    <property type="match status" value="1"/>
</dbReference>
<dbReference type="Proteomes" id="UP000199602">
    <property type="component" value="Unassembled WGS sequence"/>
</dbReference>
<dbReference type="NCBIfam" id="TIGR00331">
    <property type="entry name" value="hrcA"/>
    <property type="match status" value="1"/>
</dbReference>
<keyword evidence="4 5" id="KW-0804">Transcription</keyword>
<evidence type="ECO:0000256" key="1">
    <source>
        <dbReference type="ARBA" id="ARBA00022491"/>
    </source>
</evidence>
<dbReference type="InterPro" id="IPR023120">
    <property type="entry name" value="WHTH_transcript_rep_HrcA_IDD"/>
</dbReference>
<dbReference type="PANTHER" id="PTHR34824:SF1">
    <property type="entry name" value="HEAT-INDUCIBLE TRANSCRIPTION REPRESSOR HRCA"/>
    <property type="match status" value="1"/>
</dbReference>
<evidence type="ECO:0000259" key="6">
    <source>
        <dbReference type="Pfam" id="PF01628"/>
    </source>
</evidence>
<reference evidence="7 8" key="1">
    <citation type="submission" date="2016-10" db="EMBL/GenBank/DDBJ databases">
        <authorList>
            <person name="de Groot N.N."/>
        </authorList>
    </citation>
    <scope>NUCLEOTIDE SEQUENCE [LARGE SCALE GENOMIC DNA]</scope>
    <source>
        <strain evidence="7 8">DSM 15269</strain>
    </source>
</reference>
<keyword evidence="2 5" id="KW-0805">Transcription regulation</keyword>
<sequence length="340" mass="39033">MLTPREQEVLNTIVINFLKTKNPIGSRTVAKRSTLNLSAASIRNIMADLSEKGYLRQPHTSAGRVPTGKAIRLYITKLFTPAPFSHQEKKQIENKLKQNMPDLEKTLSSASKLLSSVSEQVSLVLSPQKKLTHWKQIDFMWIKPGLVLSILVLEEGLVQNKIIQVNKDITKDDLIKFSNFLNEKFKGLPLYIVRQKILEEMQQAHAKFENLYQKAMQVAQKTFDDNNRKVFVEGTINILDKEQIKDIQTMKELFHFLEEKSRLLEILDKTIEENGLSILIGEEDLESLEDYSVVSCPYSIKDEAYGVVSVIGPIYMNYPKIIPRVDLISKVLTEIFQEFY</sequence>
<dbReference type="AlphaFoldDB" id="A0A1H0CLA7"/>
<dbReference type="HAMAP" id="MF_00081">
    <property type="entry name" value="HrcA"/>
    <property type="match status" value="1"/>
</dbReference>
<comment type="function">
    <text evidence="5">Negative regulator of class I heat shock genes (grpE-dnaK-dnaJ and groELS operons). Prevents heat-shock induction of these operons.</text>
</comment>
<organism evidence="7 8">
    <name type="scientific">Desulfonauticus submarinus</name>
    <dbReference type="NCBI Taxonomy" id="206665"/>
    <lineage>
        <taxon>Bacteria</taxon>
        <taxon>Pseudomonadati</taxon>
        <taxon>Thermodesulfobacteriota</taxon>
        <taxon>Desulfovibrionia</taxon>
        <taxon>Desulfovibrionales</taxon>
        <taxon>Desulfonauticaceae</taxon>
        <taxon>Desulfonauticus</taxon>
    </lineage>
</organism>
<proteinExistence type="inferred from homology"/>
<dbReference type="SUPFAM" id="SSF55781">
    <property type="entry name" value="GAF domain-like"/>
    <property type="match status" value="1"/>
</dbReference>
<keyword evidence="8" id="KW-1185">Reference proteome</keyword>
<dbReference type="GO" id="GO:0003677">
    <property type="term" value="F:DNA binding"/>
    <property type="evidence" value="ECO:0007669"/>
    <property type="project" value="InterPro"/>
</dbReference>
<dbReference type="OrthoDB" id="9783139at2"/>
<dbReference type="InterPro" id="IPR021153">
    <property type="entry name" value="HrcA_C"/>
</dbReference>
<accession>A0A1H0CLA7</accession>
<dbReference type="InterPro" id="IPR036390">
    <property type="entry name" value="WH_DNA-bd_sf"/>
</dbReference>
<evidence type="ECO:0000256" key="4">
    <source>
        <dbReference type="ARBA" id="ARBA00023163"/>
    </source>
</evidence>
<comment type="similarity">
    <text evidence="5">Belongs to the HrcA family.</text>
</comment>
<evidence type="ECO:0000256" key="5">
    <source>
        <dbReference type="HAMAP-Rule" id="MF_00081"/>
    </source>
</evidence>
<protein>
    <recommendedName>
        <fullName evidence="5">Heat-inducible transcription repressor HrcA</fullName>
    </recommendedName>
</protein>
<dbReference type="InterPro" id="IPR002571">
    <property type="entry name" value="HrcA"/>
</dbReference>